<accession>A0A9P5Y8F3</accession>
<dbReference type="PANTHER" id="PTHR12521">
    <property type="entry name" value="PROTEIN C6ORF130"/>
    <property type="match status" value="1"/>
</dbReference>
<dbReference type="InterPro" id="IPR050892">
    <property type="entry name" value="ADP-ribose_metab_enzymes"/>
</dbReference>
<dbReference type="Proteomes" id="UP000807353">
    <property type="component" value="Unassembled WGS sequence"/>
</dbReference>
<comment type="catalytic activity">
    <reaction evidence="4">
        <text>ADP-alpha-D-ribose 1''-phosphate + H2O = ADP-D-ribose + phosphate</text>
        <dbReference type="Rhea" id="RHEA:25029"/>
        <dbReference type="ChEBI" id="CHEBI:15377"/>
        <dbReference type="ChEBI" id="CHEBI:43474"/>
        <dbReference type="ChEBI" id="CHEBI:57967"/>
        <dbReference type="ChEBI" id="CHEBI:58753"/>
        <dbReference type="EC" id="3.1.3.84"/>
    </reaction>
</comment>
<organism evidence="6 7">
    <name type="scientific">Collybia nuda</name>
    <dbReference type="NCBI Taxonomy" id="64659"/>
    <lineage>
        <taxon>Eukaryota</taxon>
        <taxon>Fungi</taxon>
        <taxon>Dikarya</taxon>
        <taxon>Basidiomycota</taxon>
        <taxon>Agaricomycotina</taxon>
        <taxon>Agaricomycetes</taxon>
        <taxon>Agaricomycetidae</taxon>
        <taxon>Agaricales</taxon>
        <taxon>Tricholomatineae</taxon>
        <taxon>Clitocybaceae</taxon>
        <taxon>Collybia</taxon>
    </lineage>
</organism>
<dbReference type="PROSITE" id="PS51154">
    <property type="entry name" value="MACRO"/>
    <property type="match status" value="1"/>
</dbReference>
<dbReference type="OrthoDB" id="2155246at2759"/>
<dbReference type="EC" id="3.1.3.84" evidence="2"/>
<dbReference type="InterPro" id="IPR043472">
    <property type="entry name" value="Macro_dom-like"/>
</dbReference>
<dbReference type="GO" id="GO:0140291">
    <property type="term" value="P:peptidyl-glutamate ADP-deribosylation"/>
    <property type="evidence" value="ECO:0007669"/>
    <property type="project" value="TreeGrafter"/>
</dbReference>
<evidence type="ECO:0000256" key="2">
    <source>
        <dbReference type="ARBA" id="ARBA00012983"/>
    </source>
</evidence>
<evidence type="ECO:0000313" key="7">
    <source>
        <dbReference type="Proteomes" id="UP000807353"/>
    </source>
</evidence>
<evidence type="ECO:0000313" key="6">
    <source>
        <dbReference type="EMBL" id="KAF9464188.1"/>
    </source>
</evidence>
<dbReference type="EMBL" id="MU150256">
    <property type="protein sequence ID" value="KAF9464188.1"/>
    <property type="molecule type" value="Genomic_DNA"/>
</dbReference>
<comment type="caution">
    <text evidence="6">The sequence shown here is derived from an EMBL/GenBank/DDBJ whole genome shotgun (WGS) entry which is preliminary data.</text>
</comment>
<dbReference type="AlphaFoldDB" id="A0A9P5Y8F3"/>
<name>A0A9P5Y8F3_9AGAR</name>
<proteinExistence type="inferred from homology"/>
<sequence>MGSKLISVTGDIFSAPQNTILVHACNTVGSWGAGIALAFRNRYPVQFQVYKAHCKEHGQSLVGTCLLIPGDHHSIACLFTSKAYGKHKDKPEAILAATRTAVEDLIKQNIQNKQLHACRFNSGKFGVPWEETAMAFQDLDVSMTVYEPPTDSIDK</sequence>
<dbReference type="SMART" id="SM00506">
    <property type="entry name" value="A1pp"/>
    <property type="match status" value="1"/>
</dbReference>
<reference evidence="6" key="1">
    <citation type="submission" date="2020-11" db="EMBL/GenBank/DDBJ databases">
        <authorList>
            <consortium name="DOE Joint Genome Institute"/>
            <person name="Ahrendt S."/>
            <person name="Riley R."/>
            <person name="Andreopoulos W."/>
            <person name="Labutti K."/>
            <person name="Pangilinan J."/>
            <person name="Ruiz-Duenas F.J."/>
            <person name="Barrasa J.M."/>
            <person name="Sanchez-Garcia M."/>
            <person name="Camarero S."/>
            <person name="Miyauchi S."/>
            <person name="Serrano A."/>
            <person name="Linde D."/>
            <person name="Babiker R."/>
            <person name="Drula E."/>
            <person name="Ayuso-Fernandez I."/>
            <person name="Pacheco R."/>
            <person name="Padilla G."/>
            <person name="Ferreira P."/>
            <person name="Barriuso J."/>
            <person name="Kellner H."/>
            <person name="Castanera R."/>
            <person name="Alfaro M."/>
            <person name="Ramirez L."/>
            <person name="Pisabarro A.G."/>
            <person name="Kuo A."/>
            <person name="Tritt A."/>
            <person name="Lipzen A."/>
            <person name="He G."/>
            <person name="Yan M."/>
            <person name="Ng V."/>
            <person name="Cullen D."/>
            <person name="Martin F."/>
            <person name="Rosso M.-N."/>
            <person name="Henrissat B."/>
            <person name="Hibbett D."/>
            <person name="Martinez A.T."/>
            <person name="Grigoriev I.V."/>
        </authorList>
    </citation>
    <scope>NUCLEOTIDE SEQUENCE</scope>
    <source>
        <strain evidence="6">CBS 247.69</strain>
    </source>
</reference>
<comment type="similarity">
    <text evidence="1">Belongs to the POA1 family.</text>
</comment>
<dbReference type="PANTHER" id="PTHR12521:SF0">
    <property type="entry name" value="ADP-RIBOSE GLYCOHYDROLASE OARD1"/>
    <property type="match status" value="1"/>
</dbReference>
<feature type="domain" description="Macro" evidence="5">
    <location>
        <begin position="1"/>
        <end position="155"/>
    </location>
</feature>
<dbReference type="CDD" id="cd02901">
    <property type="entry name" value="Macro_Poa1p-like"/>
    <property type="match status" value="1"/>
</dbReference>
<keyword evidence="7" id="KW-1185">Reference proteome</keyword>
<evidence type="ECO:0000256" key="1">
    <source>
        <dbReference type="ARBA" id="ARBA00006575"/>
    </source>
</evidence>
<dbReference type="Pfam" id="PF01661">
    <property type="entry name" value="Macro"/>
    <property type="match status" value="1"/>
</dbReference>
<dbReference type="Gene3D" id="3.40.220.10">
    <property type="entry name" value="Leucine Aminopeptidase, subunit E, domain 1"/>
    <property type="match status" value="1"/>
</dbReference>
<dbReference type="SUPFAM" id="SSF52949">
    <property type="entry name" value="Macro domain-like"/>
    <property type="match status" value="1"/>
</dbReference>
<protein>
    <recommendedName>
        <fullName evidence="3">ADP-ribose 1''-phosphate phosphatase</fullName>
        <ecNumber evidence="2">3.1.3.84</ecNumber>
    </recommendedName>
</protein>
<dbReference type="InterPro" id="IPR002589">
    <property type="entry name" value="Macro_dom"/>
</dbReference>
<evidence type="ECO:0000256" key="4">
    <source>
        <dbReference type="ARBA" id="ARBA00034427"/>
    </source>
</evidence>
<evidence type="ECO:0000256" key="3">
    <source>
        <dbReference type="ARBA" id="ARBA00019744"/>
    </source>
</evidence>
<gene>
    <name evidence="6" type="ORF">BDZ94DRAFT_523976</name>
</gene>
<evidence type="ECO:0000259" key="5">
    <source>
        <dbReference type="PROSITE" id="PS51154"/>
    </source>
</evidence>